<gene>
    <name evidence="1" type="ORF">U5G49_000756</name>
</gene>
<dbReference type="RefSeq" id="WP_246289420.1">
    <property type="nucleotide sequence ID" value="NZ_BSOQ01000038.1"/>
</dbReference>
<proteinExistence type="predicted"/>
<protein>
    <submittedName>
        <fullName evidence="1">Pyocin activator PrtN family protein</fullName>
    </submittedName>
</protein>
<evidence type="ECO:0000313" key="2">
    <source>
        <dbReference type="Proteomes" id="UP001322785"/>
    </source>
</evidence>
<organism evidence="1 2">
    <name type="scientific">Rhizobium indigoferae</name>
    <dbReference type="NCBI Taxonomy" id="158891"/>
    <lineage>
        <taxon>Bacteria</taxon>
        <taxon>Pseudomonadati</taxon>
        <taxon>Pseudomonadota</taxon>
        <taxon>Alphaproteobacteria</taxon>
        <taxon>Hyphomicrobiales</taxon>
        <taxon>Rhizobiaceae</taxon>
        <taxon>Rhizobium/Agrobacterium group</taxon>
        <taxon>Rhizobium</taxon>
    </lineage>
</organism>
<name>A0ABZ0Z805_9HYPH</name>
<dbReference type="Proteomes" id="UP001322785">
    <property type="component" value="Chromosome"/>
</dbReference>
<dbReference type="EMBL" id="CP140635">
    <property type="protein sequence ID" value="WQN35707.1"/>
    <property type="molecule type" value="Genomic_DNA"/>
</dbReference>
<sequence length="40" mass="4459">MVFASTATTFLIVDRFGTGYVTIDQVRQHYADPGKFNGYA</sequence>
<reference evidence="1 2" key="1">
    <citation type="submission" date="2023-12" db="EMBL/GenBank/DDBJ databases">
        <authorList>
            <person name="Menendez E."/>
            <person name="Kaur S."/>
            <person name="Flores-Felix J.D."/>
            <person name="diCenzo G.C."/>
            <person name="Peix A."/>
            <person name="Velazquez E."/>
        </authorList>
    </citation>
    <scope>NUCLEOTIDE SEQUENCE [LARGE SCALE GENOMIC DNA]</scope>
    <source>
        <strain evidence="1 2">CIP 108029</strain>
    </source>
</reference>
<evidence type="ECO:0000313" key="1">
    <source>
        <dbReference type="EMBL" id="WQN35707.1"/>
    </source>
</evidence>
<keyword evidence="2" id="KW-1185">Reference proteome</keyword>
<accession>A0ABZ0Z805</accession>